<evidence type="ECO:0000256" key="2">
    <source>
        <dbReference type="ARBA" id="ARBA00007487"/>
    </source>
</evidence>
<keyword evidence="9 15" id="KW-0067">ATP-binding</keyword>
<keyword evidence="8 15" id="KW-0547">Nucleotide-binding</keyword>
<dbReference type="InterPro" id="IPR029499">
    <property type="entry name" value="PduO-typ"/>
</dbReference>
<evidence type="ECO:0000256" key="1">
    <source>
        <dbReference type="ARBA" id="ARBA00005121"/>
    </source>
</evidence>
<dbReference type="FunFam" id="1.20.1200.10:FF:000001">
    <property type="entry name" value="Cob(I)yrinic acid a,c-diamide adenosyltransferase"/>
    <property type="match status" value="1"/>
</dbReference>
<evidence type="ECO:0000313" key="18">
    <source>
        <dbReference type="Proteomes" id="UP000650466"/>
    </source>
</evidence>
<accession>A0A926KN72</accession>
<evidence type="ECO:0000259" key="16">
    <source>
        <dbReference type="Pfam" id="PF01923"/>
    </source>
</evidence>
<evidence type="ECO:0000256" key="15">
    <source>
        <dbReference type="RuleBase" id="RU366026"/>
    </source>
</evidence>
<dbReference type="GO" id="GO:0005524">
    <property type="term" value="F:ATP binding"/>
    <property type="evidence" value="ECO:0007669"/>
    <property type="project" value="UniProtKB-UniRule"/>
</dbReference>
<dbReference type="InterPro" id="IPR036451">
    <property type="entry name" value="CblAdoTrfase-like_sf"/>
</dbReference>
<dbReference type="Gene3D" id="1.20.1200.10">
    <property type="entry name" value="Cobalamin adenosyltransferase-like"/>
    <property type="match status" value="1"/>
</dbReference>
<evidence type="ECO:0000256" key="13">
    <source>
        <dbReference type="ARBA" id="ARBA00048555"/>
    </source>
</evidence>
<gene>
    <name evidence="17" type="ORF">ICC18_08800</name>
</gene>
<dbReference type="Proteomes" id="UP000650466">
    <property type="component" value="Unassembled WGS sequence"/>
</dbReference>
<dbReference type="AlphaFoldDB" id="A0A926KN72"/>
<comment type="catalytic activity">
    <reaction evidence="14 15">
        <text>2 cob(II)alamin + reduced [electron-transfer flavoprotein] + 2 ATP = 2 adenosylcob(III)alamin + 2 triphosphate + oxidized [electron-transfer flavoprotein] + 3 H(+)</text>
        <dbReference type="Rhea" id="RHEA:28671"/>
        <dbReference type="Rhea" id="RHEA-COMP:10685"/>
        <dbReference type="Rhea" id="RHEA-COMP:10686"/>
        <dbReference type="ChEBI" id="CHEBI:15378"/>
        <dbReference type="ChEBI" id="CHEBI:16304"/>
        <dbReference type="ChEBI" id="CHEBI:18036"/>
        <dbReference type="ChEBI" id="CHEBI:18408"/>
        <dbReference type="ChEBI" id="CHEBI:30616"/>
        <dbReference type="ChEBI" id="CHEBI:57692"/>
        <dbReference type="ChEBI" id="CHEBI:58307"/>
        <dbReference type="EC" id="2.5.1.17"/>
    </reaction>
</comment>
<dbReference type="PANTHER" id="PTHR12213:SF0">
    <property type="entry name" value="CORRINOID ADENOSYLTRANSFERASE MMAB"/>
    <property type="match status" value="1"/>
</dbReference>
<dbReference type="SUPFAM" id="SSF89028">
    <property type="entry name" value="Cobalamin adenosyltransferase-like"/>
    <property type="match status" value="1"/>
</dbReference>
<evidence type="ECO:0000256" key="4">
    <source>
        <dbReference type="ARBA" id="ARBA00012454"/>
    </source>
</evidence>
<sequence length="184" mass="20409">MKLYTKTGDQGKTSVIGGRVDKDDLRVEAYGTVDELNCLIGQAVSLIMDDPHTSFKQSLQQIQHDLFDLGVDLATLAPKVNKISLAKVEFLEKRIDEFSEQTPEITYFILPGGSPLAAALHVSRAVCRRAERAVVSLSKLHALHPEAIQYMNRLSDYLFAAARWVNHLEQIADIRYESGLAGSP</sequence>
<evidence type="ECO:0000256" key="9">
    <source>
        <dbReference type="ARBA" id="ARBA00022840"/>
    </source>
</evidence>
<dbReference type="PANTHER" id="PTHR12213">
    <property type="entry name" value="CORRINOID ADENOSYLTRANSFERASE"/>
    <property type="match status" value="1"/>
</dbReference>
<dbReference type="RefSeq" id="WP_188174029.1">
    <property type="nucleotide sequence ID" value="NZ_JACVVD010000003.1"/>
</dbReference>
<evidence type="ECO:0000256" key="8">
    <source>
        <dbReference type="ARBA" id="ARBA00022741"/>
    </source>
</evidence>
<comment type="caution">
    <text evidence="17">The sequence shown here is derived from an EMBL/GenBank/DDBJ whole genome shotgun (WGS) entry which is preliminary data.</text>
</comment>
<evidence type="ECO:0000256" key="10">
    <source>
        <dbReference type="ARBA" id="ARBA00031529"/>
    </source>
</evidence>
<proteinExistence type="inferred from homology"/>
<evidence type="ECO:0000313" key="17">
    <source>
        <dbReference type="EMBL" id="MBD0380208.1"/>
    </source>
</evidence>
<evidence type="ECO:0000256" key="5">
    <source>
        <dbReference type="ARBA" id="ARBA00020963"/>
    </source>
</evidence>
<organism evidence="17 18">
    <name type="scientific">Paenibacillus sedimenti</name>
    <dbReference type="NCBI Taxonomy" id="2770274"/>
    <lineage>
        <taxon>Bacteria</taxon>
        <taxon>Bacillati</taxon>
        <taxon>Bacillota</taxon>
        <taxon>Bacilli</taxon>
        <taxon>Bacillales</taxon>
        <taxon>Paenibacillaceae</taxon>
        <taxon>Paenibacillus</taxon>
    </lineage>
</organism>
<protein>
    <recommendedName>
        <fullName evidence="5 15">Corrinoid adenosyltransferase</fullName>
        <ecNumber evidence="4 15">2.5.1.17</ecNumber>
    </recommendedName>
    <alternativeName>
        <fullName evidence="10 15">Cob(II)alamin adenosyltransferase</fullName>
    </alternativeName>
    <alternativeName>
        <fullName evidence="12 15">Cob(II)yrinic acid a,c-diamide adenosyltransferase</fullName>
    </alternativeName>
    <alternativeName>
        <fullName evidence="11 15">Cobinamide/cobalamin adenosyltransferase</fullName>
    </alternativeName>
</protein>
<evidence type="ECO:0000256" key="11">
    <source>
        <dbReference type="ARBA" id="ARBA00033334"/>
    </source>
</evidence>
<evidence type="ECO:0000256" key="14">
    <source>
        <dbReference type="ARBA" id="ARBA00048692"/>
    </source>
</evidence>
<evidence type="ECO:0000256" key="12">
    <source>
        <dbReference type="ARBA" id="ARBA00033354"/>
    </source>
</evidence>
<keyword evidence="6 15" id="KW-0169">Cobalamin biosynthesis</keyword>
<dbReference type="Pfam" id="PF01923">
    <property type="entry name" value="Cob_adeno_trans"/>
    <property type="match status" value="1"/>
</dbReference>
<comment type="pathway">
    <text evidence="1 15">Cofactor biosynthesis; adenosylcobalamin biosynthesis; adenosylcobalamin from cob(II)yrinate a,c-diamide: step 2/7.</text>
</comment>
<evidence type="ECO:0000256" key="7">
    <source>
        <dbReference type="ARBA" id="ARBA00022679"/>
    </source>
</evidence>
<comment type="subunit">
    <text evidence="3">Homotrimer.</text>
</comment>
<evidence type="ECO:0000256" key="6">
    <source>
        <dbReference type="ARBA" id="ARBA00022573"/>
    </source>
</evidence>
<keyword evidence="18" id="KW-1185">Reference proteome</keyword>
<dbReference type="InterPro" id="IPR016030">
    <property type="entry name" value="CblAdoTrfase-like"/>
</dbReference>
<name>A0A926KN72_9BACL</name>
<keyword evidence="7 15" id="KW-0808">Transferase</keyword>
<reference evidence="17" key="1">
    <citation type="submission" date="2020-09" db="EMBL/GenBank/DDBJ databases">
        <title>Draft Genome Sequence of Paenibacillus sp. WST5.</title>
        <authorList>
            <person name="Bao Z."/>
        </authorList>
    </citation>
    <scope>NUCLEOTIDE SEQUENCE</scope>
    <source>
        <strain evidence="17">WST5</strain>
    </source>
</reference>
<dbReference type="EC" id="2.5.1.17" evidence="4 15"/>
<evidence type="ECO:0000256" key="3">
    <source>
        <dbReference type="ARBA" id="ARBA00011233"/>
    </source>
</evidence>
<dbReference type="EMBL" id="JACVVD010000003">
    <property type="protein sequence ID" value="MBD0380208.1"/>
    <property type="molecule type" value="Genomic_DNA"/>
</dbReference>
<dbReference type="NCBIfam" id="TIGR00636">
    <property type="entry name" value="PduO_Nterm"/>
    <property type="match status" value="1"/>
</dbReference>
<comment type="catalytic activity">
    <reaction evidence="13 15">
        <text>2 cob(II)yrinate a,c diamide + reduced [electron-transfer flavoprotein] + 2 ATP = 2 adenosylcob(III)yrinate a,c-diamide + 2 triphosphate + oxidized [electron-transfer flavoprotein] + 3 H(+)</text>
        <dbReference type="Rhea" id="RHEA:11528"/>
        <dbReference type="Rhea" id="RHEA-COMP:10685"/>
        <dbReference type="Rhea" id="RHEA-COMP:10686"/>
        <dbReference type="ChEBI" id="CHEBI:15378"/>
        <dbReference type="ChEBI" id="CHEBI:18036"/>
        <dbReference type="ChEBI" id="CHEBI:30616"/>
        <dbReference type="ChEBI" id="CHEBI:57692"/>
        <dbReference type="ChEBI" id="CHEBI:58307"/>
        <dbReference type="ChEBI" id="CHEBI:58503"/>
        <dbReference type="ChEBI" id="CHEBI:58537"/>
        <dbReference type="EC" id="2.5.1.17"/>
    </reaction>
</comment>
<feature type="domain" description="Cobalamin adenosyltransferase-like" evidence="16">
    <location>
        <begin position="3"/>
        <end position="165"/>
    </location>
</feature>
<dbReference type="GO" id="GO:0009236">
    <property type="term" value="P:cobalamin biosynthetic process"/>
    <property type="evidence" value="ECO:0007669"/>
    <property type="project" value="UniProtKB-UniRule"/>
</dbReference>
<dbReference type="GO" id="GO:0008817">
    <property type="term" value="F:corrinoid adenosyltransferase activity"/>
    <property type="evidence" value="ECO:0007669"/>
    <property type="project" value="UniProtKB-UniRule"/>
</dbReference>
<comment type="similarity">
    <text evidence="2 15">Belongs to the Cob(I)alamin adenosyltransferase family.</text>
</comment>